<dbReference type="InterPro" id="IPR000111">
    <property type="entry name" value="Glyco_hydro_27/36_CS"/>
</dbReference>
<evidence type="ECO:0000259" key="7">
    <source>
        <dbReference type="Pfam" id="PF16874"/>
    </source>
</evidence>
<protein>
    <recommendedName>
        <fullName evidence="2 5">Alpha-galactosidase</fullName>
        <ecNumber evidence="2 5">3.2.1.22</ecNumber>
    </recommendedName>
</protein>
<dbReference type="SUPFAM" id="SSF51445">
    <property type="entry name" value="(Trans)glycosidases"/>
    <property type="match status" value="1"/>
</dbReference>
<evidence type="ECO:0000256" key="2">
    <source>
        <dbReference type="ARBA" id="ARBA00012755"/>
    </source>
</evidence>
<dbReference type="PRINTS" id="PR00743">
    <property type="entry name" value="GLHYDRLASE36"/>
</dbReference>
<reference evidence="10" key="1">
    <citation type="journal article" date="2019" name="Int. J. Syst. Evol. Microbiol.">
        <title>The Global Catalogue of Microorganisms (GCM) 10K type strain sequencing project: providing services to taxonomists for standard genome sequencing and annotation.</title>
        <authorList>
            <consortium name="The Broad Institute Genomics Platform"/>
            <consortium name="The Broad Institute Genome Sequencing Center for Infectious Disease"/>
            <person name="Wu L."/>
            <person name="Ma J."/>
        </authorList>
    </citation>
    <scope>NUCLEOTIDE SEQUENCE [LARGE SCALE GENOMIC DNA]</scope>
    <source>
        <strain evidence="10">CGMCC 4.7237</strain>
    </source>
</reference>
<feature type="domain" description="Glycosyl hydrolase family 36 C-terminal" evidence="7">
    <location>
        <begin position="635"/>
        <end position="720"/>
    </location>
</feature>
<dbReference type="Gene3D" id="2.70.98.60">
    <property type="entry name" value="alpha-galactosidase from lactobacil brevis"/>
    <property type="match status" value="1"/>
</dbReference>
<evidence type="ECO:0000256" key="4">
    <source>
        <dbReference type="ARBA" id="ARBA00023295"/>
    </source>
</evidence>
<dbReference type="EMBL" id="JBHSBB010000040">
    <property type="protein sequence ID" value="MFC4036174.1"/>
    <property type="molecule type" value="Genomic_DNA"/>
</dbReference>
<dbReference type="PROSITE" id="PS00512">
    <property type="entry name" value="ALPHA_GALACTOSIDASE"/>
    <property type="match status" value="1"/>
</dbReference>
<dbReference type="Proteomes" id="UP001595765">
    <property type="component" value="Unassembled WGS sequence"/>
</dbReference>
<dbReference type="GO" id="GO:0004557">
    <property type="term" value="F:alpha-galactosidase activity"/>
    <property type="evidence" value="ECO:0007669"/>
    <property type="project" value="UniProtKB-EC"/>
</dbReference>
<keyword evidence="3 5" id="KW-0378">Hydrolase</keyword>
<dbReference type="InterPro" id="IPR050985">
    <property type="entry name" value="Alpha-glycosidase_related"/>
</dbReference>
<dbReference type="InterPro" id="IPR013780">
    <property type="entry name" value="Glyco_hydro_b"/>
</dbReference>
<sequence length="733" mass="79902">MPDTPARIVSLRAAGTCFVVELTEPVPRVLHWGADLGELSGQDIAALALTADAAVLNNAVDTPRVFTIWPTEADNWSGTPAHHGHRAGAAAAPRLRTVATTVHQQGDAGGELLVGLTDDASGLDFAVRYTLDPSGVLAVGTEVTRQGGAESAPYDLAQVTTLLPLPRRATEILDFTGKWSRERSPQRRPLGYGTHARETRRGKPGLDSPYLLTVGVPGFGFREGEVWAVHIAWSGDQRYLVERHPEGAGTHAAALGGGELLRAGEIRLAPGARYQAPVCYFAWSGTGLDGLADRFHTLLRSRPSHPDRPRPVILNSWEAVYFDHDLDRLLGLADRAAEVGVERFVLDDGWFRGRRSDNAGLGDWTVDPVVWPKGLSPLVDRVRALGMEFGLWVEPEMVNLDSELAREHPDWVLGPARGLGPSARHQYVLDIAHPEAWEYLLKSLEALIERYAIDYLKWDHNREVHEAVHGPGDRPTAHAQVLALYRLLDALKERYPALEIESCASGGGRIDLGILSRTDRVWTSDCNDPVERQSIQRWTAQLLPPELTGSHVGPATSHTTARISSDTFRMVTALFGHAGIEQDITRCTPEELARLTAWTALYRELRPLLHSGRTVRADLAGSPGSGEEAALLHGVVARDGGSALYCWARVATSPEAQWGRVPLPGLAADARYQVRVRTELGLPSWHQTRGPAWLTAALDGWVTLPGAVLAVAGVPMPTLNPEQALLIEVRRES</sequence>
<name>A0ABV8HZ23_9ACTN</name>
<evidence type="ECO:0000256" key="5">
    <source>
        <dbReference type="PIRNR" id="PIRNR005536"/>
    </source>
</evidence>
<keyword evidence="10" id="KW-1185">Reference proteome</keyword>
<dbReference type="CDD" id="cd14791">
    <property type="entry name" value="GH36"/>
    <property type="match status" value="1"/>
</dbReference>
<proteinExistence type="inferred from homology"/>
<keyword evidence="4 5" id="KW-0326">Glycosidase</keyword>
<dbReference type="InterPro" id="IPR031704">
    <property type="entry name" value="Glyco_hydro_36_N"/>
</dbReference>
<comment type="caution">
    <text evidence="9">The sequence shown here is derived from an EMBL/GenBank/DDBJ whole genome shotgun (WGS) entry which is preliminary data.</text>
</comment>
<comment type="catalytic activity">
    <reaction evidence="1 5">
        <text>Hydrolysis of terminal, non-reducing alpha-D-galactose residues in alpha-D-galactosides, including galactose oligosaccharides, galactomannans and galactolipids.</text>
        <dbReference type="EC" id="3.2.1.22"/>
    </reaction>
</comment>
<dbReference type="PANTHER" id="PTHR43053">
    <property type="entry name" value="GLYCOSIDASE FAMILY 31"/>
    <property type="match status" value="1"/>
</dbReference>
<dbReference type="Gene3D" id="2.60.40.1180">
    <property type="entry name" value="Golgi alpha-mannosidase II"/>
    <property type="match status" value="1"/>
</dbReference>
<dbReference type="Pfam" id="PF02065">
    <property type="entry name" value="Melibiase"/>
    <property type="match status" value="1"/>
</dbReference>
<gene>
    <name evidence="9" type="ORF">ACFO3J_32695</name>
</gene>
<organism evidence="9 10">
    <name type="scientific">Streptomyces polygonati</name>
    <dbReference type="NCBI Taxonomy" id="1617087"/>
    <lineage>
        <taxon>Bacteria</taxon>
        <taxon>Bacillati</taxon>
        <taxon>Actinomycetota</taxon>
        <taxon>Actinomycetes</taxon>
        <taxon>Kitasatosporales</taxon>
        <taxon>Streptomycetaceae</taxon>
        <taxon>Streptomyces</taxon>
    </lineage>
</organism>
<evidence type="ECO:0000259" key="8">
    <source>
        <dbReference type="Pfam" id="PF16875"/>
    </source>
</evidence>
<feature type="region of interest" description="Disordered" evidence="6">
    <location>
        <begin position="184"/>
        <end position="203"/>
    </location>
</feature>
<comment type="similarity">
    <text evidence="5">Belongs to the glycosyl hydrolase.</text>
</comment>
<evidence type="ECO:0000313" key="9">
    <source>
        <dbReference type="EMBL" id="MFC4036174.1"/>
    </source>
</evidence>
<dbReference type="InterPro" id="IPR038417">
    <property type="entry name" value="Alpga-gal_N_sf"/>
</dbReference>
<evidence type="ECO:0000256" key="3">
    <source>
        <dbReference type="ARBA" id="ARBA00022801"/>
    </source>
</evidence>
<dbReference type="PIRSF" id="PIRSF005536">
    <property type="entry name" value="Agal"/>
    <property type="match status" value="1"/>
</dbReference>
<evidence type="ECO:0000313" key="10">
    <source>
        <dbReference type="Proteomes" id="UP001595765"/>
    </source>
</evidence>
<dbReference type="Pfam" id="PF16875">
    <property type="entry name" value="Glyco_hydro_36N"/>
    <property type="match status" value="1"/>
</dbReference>
<feature type="domain" description="Glycosyl hydrolase family 36 N-terminal" evidence="8">
    <location>
        <begin position="27"/>
        <end position="269"/>
    </location>
</feature>
<accession>A0ABV8HZ23</accession>
<evidence type="ECO:0000256" key="6">
    <source>
        <dbReference type="SAM" id="MobiDB-lite"/>
    </source>
</evidence>
<dbReference type="InterPro" id="IPR017853">
    <property type="entry name" value="GH"/>
</dbReference>
<dbReference type="InterPro" id="IPR031705">
    <property type="entry name" value="Glyco_hydro_36_C"/>
</dbReference>
<evidence type="ECO:0000256" key="1">
    <source>
        <dbReference type="ARBA" id="ARBA00001255"/>
    </source>
</evidence>
<dbReference type="EC" id="3.2.1.22" evidence="2 5"/>
<dbReference type="InterPro" id="IPR002252">
    <property type="entry name" value="Glyco_hydro_36"/>
</dbReference>
<dbReference type="PANTHER" id="PTHR43053:SF3">
    <property type="entry name" value="ALPHA-GALACTOSIDASE C-RELATED"/>
    <property type="match status" value="1"/>
</dbReference>
<dbReference type="Gene3D" id="3.20.20.70">
    <property type="entry name" value="Aldolase class I"/>
    <property type="match status" value="1"/>
</dbReference>
<dbReference type="InterPro" id="IPR013785">
    <property type="entry name" value="Aldolase_TIM"/>
</dbReference>
<dbReference type="Pfam" id="PF16874">
    <property type="entry name" value="Glyco_hydro_36C"/>
    <property type="match status" value="1"/>
</dbReference>
<dbReference type="RefSeq" id="WP_386437403.1">
    <property type="nucleotide sequence ID" value="NZ_JBHSBB010000040.1"/>
</dbReference>